<proteinExistence type="predicted"/>
<keyword evidence="4" id="KW-1185">Reference proteome</keyword>
<feature type="domain" description="3-keto-alpha-glucoside-1,2-lyase/3-keto-2-hydroxy-glucal hydratase" evidence="2">
    <location>
        <begin position="41"/>
        <end position="246"/>
    </location>
</feature>
<reference evidence="3 4" key="1">
    <citation type="submission" date="2020-08" db="EMBL/GenBank/DDBJ databases">
        <title>Genomic Encyclopedia of Type Strains, Phase IV (KMG-IV): sequencing the most valuable type-strain genomes for metagenomic binning, comparative biology and taxonomic classification.</title>
        <authorList>
            <person name="Goeker M."/>
        </authorList>
    </citation>
    <scope>NUCLEOTIDE SEQUENCE [LARGE SCALE GENOMIC DNA]</scope>
    <source>
        <strain evidence="3 4">DSM 102983</strain>
    </source>
</reference>
<protein>
    <recommendedName>
        <fullName evidence="2">3-keto-alpha-glucoside-1,2-lyase/3-keto-2-hydroxy-glucal hydratase domain-containing protein</fullName>
    </recommendedName>
</protein>
<evidence type="ECO:0000259" key="2">
    <source>
        <dbReference type="Pfam" id="PF06439"/>
    </source>
</evidence>
<dbReference type="Proteomes" id="UP000533637">
    <property type="component" value="Unassembled WGS sequence"/>
</dbReference>
<evidence type="ECO:0000313" key="4">
    <source>
        <dbReference type="Proteomes" id="UP000533637"/>
    </source>
</evidence>
<gene>
    <name evidence="3" type="ORF">GGQ57_002221</name>
</gene>
<comment type="caution">
    <text evidence="3">The sequence shown here is derived from an EMBL/GenBank/DDBJ whole genome shotgun (WGS) entry which is preliminary data.</text>
</comment>
<feature type="signal peptide" evidence="1">
    <location>
        <begin position="1"/>
        <end position="28"/>
    </location>
</feature>
<evidence type="ECO:0000256" key="1">
    <source>
        <dbReference type="SAM" id="SignalP"/>
    </source>
</evidence>
<feature type="chain" id="PRO_5046973238" description="3-keto-alpha-glucoside-1,2-lyase/3-keto-2-hydroxy-glucal hydratase domain-containing protein" evidence="1">
    <location>
        <begin position="29"/>
        <end position="249"/>
    </location>
</feature>
<dbReference type="EMBL" id="JACHOC010000004">
    <property type="protein sequence ID" value="MBB4622321.1"/>
    <property type="molecule type" value="Genomic_DNA"/>
</dbReference>
<dbReference type="InterPro" id="IPR010496">
    <property type="entry name" value="AL/BT2_dom"/>
</dbReference>
<organism evidence="3 4">
    <name type="scientific">Parabacteroides faecis</name>
    <dbReference type="NCBI Taxonomy" id="1217282"/>
    <lineage>
        <taxon>Bacteria</taxon>
        <taxon>Pseudomonadati</taxon>
        <taxon>Bacteroidota</taxon>
        <taxon>Bacteroidia</taxon>
        <taxon>Bacteroidales</taxon>
        <taxon>Tannerellaceae</taxon>
        <taxon>Parabacteroides</taxon>
    </lineage>
</organism>
<dbReference type="Gene3D" id="2.60.120.560">
    <property type="entry name" value="Exo-inulinase, domain 1"/>
    <property type="match status" value="1"/>
</dbReference>
<keyword evidence="1" id="KW-0732">Signal</keyword>
<dbReference type="Pfam" id="PF06439">
    <property type="entry name" value="3keto-disac_hyd"/>
    <property type="match status" value="1"/>
</dbReference>
<evidence type="ECO:0000313" key="3">
    <source>
        <dbReference type="EMBL" id="MBB4622321.1"/>
    </source>
</evidence>
<sequence>MKHSTKKISKLFKVFCIGLAFTPIAIFADPIFPVENTDEEGFVSIFDGKTLNGWKGDPTYWSVKDGVLTGVVTPETLLQQNSFIIWQGGTPRNFELKMQYRVSDKGNSGINYRSVSYSPKGQKYALKGYQLDIDGEGAWTGQNYEEKGREWLALRGQMTQIRTGKTPQVISQLGDKDEMWNTINKNGWNEAHIIARDNVIIHLINGKVMSIIIDDDPDGRRMDGLIGVQVHVGPPMKIEYKNIRLKELK</sequence>
<accession>A0ABR6KLC8</accession>
<dbReference type="RefSeq" id="WP_183670677.1">
    <property type="nucleotide sequence ID" value="NZ_BMPB01000018.1"/>
</dbReference>
<name>A0ABR6KLC8_9BACT</name>